<keyword evidence="2" id="KW-0012">Acyltransferase</keyword>
<organism evidence="5 6">
    <name type="scientific">Telmatocola sphagniphila</name>
    <dbReference type="NCBI Taxonomy" id="1123043"/>
    <lineage>
        <taxon>Bacteria</taxon>
        <taxon>Pseudomonadati</taxon>
        <taxon>Planctomycetota</taxon>
        <taxon>Planctomycetia</taxon>
        <taxon>Gemmatales</taxon>
        <taxon>Gemmataceae</taxon>
    </lineage>
</organism>
<dbReference type="PANTHER" id="PTHR12283:SF6">
    <property type="entry name" value="GLUTAMINYL-PEPTIDE CYCLOTRANSFERASE-RELATED"/>
    <property type="match status" value="1"/>
</dbReference>
<feature type="region of interest" description="Disordered" evidence="3">
    <location>
        <begin position="1"/>
        <end position="38"/>
    </location>
</feature>
<dbReference type="Gene3D" id="3.40.630.10">
    <property type="entry name" value="Zn peptidases"/>
    <property type="match status" value="1"/>
</dbReference>
<dbReference type="GO" id="GO:0008270">
    <property type="term" value="F:zinc ion binding"/>
    <property type="evidence" value="ECO:0007669"/>
    <property type="project" value="TreeGrafter"/>
</dbReference>
<name>A0A8E6EVF5_9BACT</name>
<keyword evidence="6" id="KW-1185">Reference proteome</keyword>
<dbReference type="Pfam" id="PF04389">
    <property type="entry name" value="Peptidase_M28"/>
    <property type="match status" value="1"/>
</dbReference>
<proteinExistence type="predicted"/>
<evidence type="ECO:0000313" key="5">
    <source>
        <dbReference type="EMBL" id="QVL34894.1"/>
    </source>
</evidence>
<dbReference type="SUPFAM" id="SSF53187">
    <property type="entry name" value="Zn-dependent exopeptidases"/>
    <property type="match status" value="1"/>
</dbReference>
<dbReference type="GO" id="GO:0016603">
    <property type="term" value="F:glutaminyl-peptide cyclotransferase activity"/>
    <property type="evidence" value="ECO:0007669"/>
    <property type="project" value="TreeGrafter"/>
</dbReference>
<feature type="compositionally biased region" description="Polar residues" evidence="3">
    <location>
        <begin position="1"/>
        <end position="27"/>
    </location>
</feature>
<evidence type="ECO:0000313" key="6">
    <source>
        <dbReference type="Proteomes" id="UP000676194"/>
    </source>
</evidence>
<dbReference type="KEGG" id="tsph:KIH39_10540"/>
<dbReference type="InterPro" id="IPR040234">
    <property type="entry name" value="QC/QCL"/>
</dbReference>
<dbReference type="PANTHER" id="PTHR12283">
    <property type="entry name" value="GLUTAMINYL-PEPTIDE CYCLOTRANSFERASE"/>
    <property type="match status" value="1"/>
</dbReference>
<feature type="domain" description="Peptidase M28" evidence="4">
    <location>
        <begin position="102"/>
        <end position="310"/>
    </location>
</feature>
<evidence type="ECO:0000256" key="2">
    <source>
        <dbReference type="ARBA" id="ARBA00023315"/>
    </source>
</evidence>
<accession>A0A8E6EVF5</accession>
<sequence length="317" mass="36175">MFTNSSSSKELPEQITSAKSGQSSKPLASTWEAGEPAPFDPDRAMKYLKQLCDLGPRISGSDGMAKMQDLLKKHFENLGAKVTFQKFEGKQRSQPKSVPMANMIISWNPESKTRVILCGHYDTRPIADQERRREDWTRPFLSANDGTSTVALLMELGNHMKKAPKMKVGVDFVIFDGEEWMFDPKRDKFFLGSDYFADNYRDHRPAYTYKSAILLDLFAGINTRFPWEENSRFEAGGLMEEVWDIAKELNVKEFVFERGDAVLDDHMGLNRVGIKAIDIIDFSYPHWHKLTDLPENCSGESMAKVAKVLSVWLQRTK</sequence>
<dbReference type="EMBL" id="CP074694">
    <property type="protein sequence ID" value="QVL34894.1"/>
    <property type="molecule type" value="Genomic_DNA"/>
</dbReference>
<dbReference type="AlphaFoldDB" id="A0A8E6EVF5"/>
<keyword evidence="1" id="KW-0808">Transferase</keyword>
<evidence type="ECO:0000256" key="1">
    <source>
        <dbReference type="ARBA" id="ARBA00022679"/>
    </source>
</evidence>
<dbReference type="Proteomes" id="UP000676194">
    <property type="component" value="Chromosome"/>
</dbReference>
<gene>
    <name evidence="5" type="ORF">KIH39_10540</name>
</gene>
<evidence type="ECO:0000259" key="4">
    <source>
        <dbReference type="Pfam" id="PF04389"/>
    </source>
</evidence>
<reference evidence="5" key="1">
    <citation type="submission" date="2021-05" db="EMBL/GenBank/DDBJ databases">
        <title>Complete genome sequence of the cellulolytic planctomycete Telmatocola sphagniphila SP2T and characterization of the first cellulase from planctomycetes.</title>
        <authorList>
            <person name="Rakitin A.L."/>
            <person name="Beletsky A.V."/>
            <person name="Naumoff D.G."/>
            <person name="Kulichevskaya I.S."/>
            <person name="Mardanov A.V."/>
            <person name="Ravin N.V."/>
            <person name="Dedysh S.N."/>
        </authorList>
    </citation>
    <scope>NUCLEOTIDE SEQUENCE</scope>
    <source>
        <strain evidence="5">SP2T</strain>
    </source>
</reference>
<evidence type="ECO:0000256" key="3">
    <source>
        <dbReference type="SAM" id="MobiDB-lite"/>
    </source>
</evidence>
<dbReference type="InterPro" id="IPR007484">
    <property type="entry name" value="Peptidase_M28"/>
</dbReference>
<protein>
    <submittedName>
        <fullName evidence="5">M28 family peptidase</fullName>
    </submittedName>
</protein>